<organism evidence="1 2">
    <name type="scientific">Panicum virgatum</name>
    <name type="common">Blackwell switchgrass</name>
    <dbReference type="NCBI Taxonomy" id="38727"/>
    <lineage>
        <taxon>Eukaryota</taxon>
        <taxon>Viridiplantae</taxon>
        <taxon>Streptophyta</taxon>
        <taxon>Embryophyta</taxon>
        <taxon>Tracheophyta</taxon>
        <taxon>Spermatophyta</taxon>
        <taxon>Magnoliopsida</taxon>
        <taxon>Liliopsida</taxon>
        <taxon>Poales</taxon>
        <taxon>Poaceae</taxon>
        <taxon>PACMAD clade</taxon>
        <taxon>Panicoideae</taxon>
        <taxon>Panicodae</taxon>
        <taxon>Paniceae</taxon>
        <taxon>Panicinae</taxon>
        <taxon>Panicum</taxon>
        <taxon>Panicum sect. Hiantes</taxon>
    </lineage>
</organism>
<reference evidence="1" key="1">
    <citation type="submission" date="2020-05" db="EMBL/GenBank/DDBJ databases">
        <title>WGS assembly of Panicum virgatum.</title>
        <authorList>
            <person name="Lovell J.T."/>
            <person name="Jenkins J."/>
            <person name="Shu S."/>
            <person name="Juenger T.E."/>
            <person name="Schmutz J."/>
        </authorList>
    </citation>
    <scope>NUCLEOTIDE SEQUENCE</scope>
    <source>
        <strain evidence="1">AP13</strain>
    </source>
</reference>
<dbReference type="PANTHER" id="PTHR33085:SF64">
    <property type="entry name" value="OS09G0555900 PROTEIN"/>
    <property type="match status" value="1"/>
</dbReference>
<dbReference type="Proteomes" id="UP000823388">
    <property type="component" value="Chromosome 4K"/>
</dbReference>
<comment type="caution">
    <text evidence="1">The sequence shown here is derived from an EMBL/GenBank/DDBJ whole genome shotgun (WGS) entry which is preliminary data.</text>
</comment>
<keyword evidence="2" id="KW-1185">Reference proteome</keyword>
<proteinExistence type="predicted"/>
<sequence length="418" mass="45981">METRGATGPILRRGTVRGRWPGEGKAWPVGPGYSVSPAQLRITTRVLLCCRKSGYPCCRVPTLIDLQLQARQCRRPINGKTSRLRARPSNCKRTRRVAHMAAAPAAGDRSLFISTRDWNQGCLVYRVRLESSAPPSAMMELRPSAEPLVRWSEEEHKYSAVAAVSPGPRLRRSKRNPAMLPVGDDTVLVMDTEVRPGRCCFEALRRAPGGGGWRADALPDPPVEFPDLPAELPSNLHRLCVSAYFAMGSRAGISLPDEGTLSLDTERGTWQMEGTWELPLNRRGLFVPELGVVVGITSARHLEPDTERCCQVCALDVEARPPVVRRVWEIPPEEHVQGVVPYETAGLAHLGNGRFCISRSFIARGEVYSSNRENGTSFTLVDVSRLPGGGLELAEHGNTYDHVWPLGQIGQATFLQPA</sequence>
<dbReference type="Pfam" id="PF07893">
    <property type="entry name" value="DUF1668"/>
    <property type="match status" value="1"/>
</dbReference>
<dbReference type="EMBL" id="CM029043">
    <property type="protein sequence ID" value="KAG2609031.1"/>
    <property type="molecule type" value="Genomic_DNA"/>
</dbReference>
<accession>A0A8T0TBT4</accession>
<gene>
    <name evidence="1" type="ORF">PVAP13_4KG054700</name>
</gene>
<dbReference type="PANTHER" id="PTHR33085">
    <property type="entry name" value="OS12G0113100 PROTEIN-RELATED"/>
    <property type="match status" value="1"/>
</dbReference>
<dbReference type="AlphaFoldDB" id="A0A8T0TBT4"/>
<evidence type="ECO:0000313" key="1">
    <source>
        <dbReference type="EMBL" id="KAG2609031.1"/>
    </source>
</evidence>
<evidence type="ECO:0000313" key="2">
    <source>
        <dbReference type="Proteomes" id="UP000823388"/>
    </source>
</evidence>
<dbReference type="InterPro" id="IPR012871">
    <property type="entry name" value="DUF1668_ORYSA"/>
</dbReference>
<protein>
    <submittedName>
        <fullName evidence="1">Uncharacterized protein</fullName>
    </submittedName>
</protein>
<name>A0A8T0TBT4_PANVG</name>